<feature type="chain" id="PRO_5044687431" evidence="1">
    <location>
        <begin position="22"/>
        <end position="66"/>
    </location>
</feature>
<dbReference type="Proteomes" id="UP000694725">
    <property type="component" value="Unplaced"/>
</dbReference>
<name>A0A8D1LAY0_PIG</name>
<reference evidence="2" key="1">
    <citation type="submission" date="2025-05" db="UniProtKB">
        <authorList>
            <consortium name="Ensembl"/>
        </authorList>
    </citation>
    <scope>IDENTIFICATION</scope>
</reference>
<evidence type="ECO:0000313" key="3">
    <source>
        <dbReference type="Proteomes" id="UP000694571"/>
    </source>
</evidence>
<dbReference type="Ensembl" id="ENSSSCT00050001042.1">
    <property type="protein sequence ID" value="ENSSSCP00050000249.1"/>
    <property type="gene ID" value="ENSSSCG00050000914.1"/>
</dbReference>
<accession>A0A8D1LAY0</accession>
<keyword evidence="1" id="KW-0732">Signal</keyword>
<evidence type="ECO:0000256" key="1">
    <source>
        <dbReference type="SAM" id="SignalP"/>
    </source>
</evidence>
<proteinExistence type="predicted"/>
<evidence type="ECO:0000313" key="2">
    <source>
        <dbReference type="Ensembl" id="ENSSSCP00050000249.1"/>
    </source>
</evidence>
<feature type="signal peptide" evidence="1">
    <location>
        <begin position="1"/>
        <end position="21"/>
    </location>
</feature>
<dbReference type="AlphaFoldDB" id="A0A8D1LAY0"/>
<organism evidence="2 3">
    <name type="scientific">Sus scrofa</name>
    <name type="common">Pig</name>
    <dbReference type="NCBI Taxonomy" id="9823"/>
    <lineage>
        <taxon>Eukaryota</taxon>
        <taxon>Metazoa</taxon>
        <taxon>Chordata</taxon>
        <taxon>Craniata</taxon>
        <taxon>Vertebrata</taxon>
        <taxon>Euteleostomi</taxon>
        <taxon>Mammalia</taxon>
        <taxon>Eutheria</taxon>
        <taxon>Laurasiatheria</taxon>
        <taxon>Artiodactyla</taxon>
        <taxon>Suina</taxon>
        <taxon>Suidae</taxon>
        <taxon>Sus</taxon>
    </lineage>
</organism>
<dbReference type="Ensembl" id="ENSSSCT00065038045.1">
    <property type="protein sequence ID" value="ENSSSCP00065016045.1"/>
    <property type="gene ID" value="ENSSSCG00065028221.1"/>
</dbReference>
<sequence>LRPLSIILFTLSLLIVASTTATFGCWEQAQTIDWRATLQTNQSSSQNIDTYLNSILDVLAGQDWLC</sequence>
<dbReference type="Proteomes" id="UP000694571">
    <property type="component" value="Unplaced"/>
</dbReference>
<protein>
    <submittedName>
        <fullName evidence="2">Uncharacterized protein</fullName>
    </submittedName>
</protein>